<dbReference type="Proteomes" id="UP000054477">
    <property type="component" value="Unassembled WGS sequence"/>
</dbReference>
<protein>
    <submittedName>
        <fullName evidence="1">Unplaced genomic scaffold K443scaffold_305, whole genome shotgun sequence</fullName>
    </submittedName>
</protein>
<sequence>MVFRRISPDVKRAAIRIYENNLMDLDDILDCLDMSESTFFRALQLYRETGDVEKPKSTTRGRPRKLHFDDLTYMTALINHRPDWFLDELLGLLDTNRFISVHFTTIYRELERSGVSLKKLRRIAKERDEDLRADFVRMMGQYQPEQIGFLDEFSKDERTLHRRRLLSLDGVVASTVVEGSMTREKYLYFLEHSVVSSVSTPYASYITISRKVECAGDGQCTHSPWV</sequence>
<dbReference type="SUPFAM" id="SSF46689">
    <property type="entry name" value="Homeodomain-like"/>
    <property type="match status" value="1"/>
</dbReference>
<dbReference type="EMBL" id="KN838840">
    <property type="protein sequence ID" value="KIJ93514.1"/>
    <property type="molecule type" value="Genomic_DNA"/>
</dbReference>
<evidence type="ECO:0000313" key="1">
    <source>
        <dbReference type="EMBL" id="KIJ93514.1"/>
    </source>
</evidence>
<reference evidence="2" key="2">
    <citation type="submission" date="2015-01" db="EMBL/GenBank/DDBJ databases">
        <title>Evolutionary Origins and Diversification of the Mycorrhizal Mutualists.</title>
        <authorList>
            <consortium name="DOE Joint Genome Institute"/>
            <consortium name="Mycorrhizal Genomics Consortium"/>
            <person name="Kohler A."/>
            <person name="Kuo A."/>
            <person name="Nagy L.G."/>
            <person name="Floudas D."/>
            <person name="Copeland A."/>
            <person name="Barry K.W."/>
            <person name="Cichocki N."/>
            <person name="Veneault-Fourrey C."/>
            <person name="LaButti K."/>
            <person name="Lindquist E.A."/>
            <person name="Lipzen A."/>
            <person name="Lundell T."/>
            <person name="Morin E."/>
            <person name="Murat C."/>
            <person name="Riley R."/>
            <person name="Ohm R."/>
            <person name="Sun H."/>
            <person name="Tunlid A."/>
            <person name="Henrissat B."/>
            <person name="Grigoriev I.V."/>
            <person name="Hibbett D.S."/>
            <person name="Martin F."/>
        </authorList>
    </citation>
    <scope>NUCLEOTIDE SEQUENCE [LARGE SCALE GENOMIC DNA]</scope>
    <source>
        <strain evidence="2">LaAM-08-1</strain>
    </source>
</reference>
<dbReference type="InterPro" id="IPR009057">
    <property type="entry name" value="Homeodomain-like_sf"/>
</dbReference>
<dbReference type="PANTHER" id="PTHR46564:SF1">
    <property type="entry name" value="TRANSPOSASE"/>
    <property type="match status" value="1"/>
</dbReference>
<dbReference type="HOGENOM" id="CLU_056788_9_3_1"/>
<accession>A0A0C9WIT7</accession>
<gene>
    <name evidence="1" type="ORF">K443DRAFT_645432</name>
</gene>
<organism evidence="1 2">
    <name type="scientific">Laccaria amethystina LaAM-08-1</name>
    <dbReference type="NCBI Taxonomy" id="1095629"/>
    <lineage>
        <taxon>Eukaryota</taxon>
        <taxon>Fungi</taxon>
        <taxon>Dikarya</taxon>
        <taxon>Basidiomycota</taxon>
        <taxon>Agaricomycotina</taxon>
        <taxon>Agaricomycetes</taxon>
        <taxon>Agaricomycetidae</taxon>
        <taxon>Agaricales</taxon>
        <taxon>Agaricineae</taxon>
        <taxon>Hydnangiaceae</taxon>
        <taxon>Laccaria</taxon>
    </lineage>
</organism>
<name>A0A0C9WIT7_9AGAR</name>
<evidence type="ECO:0000313" key="2">
    <source>
        <dbReference type="Proteomes" id="UP000054477"/>
    </source>
</evidence>
<dbReference type="PANTHER" id="PTHR46564">
    <property type="entry name" value="TRANSPOSASE"/>
    <property type="match status" value="1"/>
</dbReference>
<dbReference type="OrthoDB" id="2994945at2759"/>
<proteinExistence type="predicted"/>
<dbReference type="AlphaFoldDB" id="A0A0C9WIT7"/>
<keyword evidence="2" id="KW-1185">Reference proteome</keyword>
<reference evidence="1 2" key="1">
    <citation type="submission" date="2014-04" db="EMBL/GenBank/DDBJ databases">
        <authorList>
            <consortium name="DOE Joint Genome Institute"/>
            <person name="Kuo A."/>
            <person name="Kohler A."/>
            <person name="Nagy L.G."/>
            <person name="Floudas D."/>
            <person name="Copeland A."/>
            <person name="Barry K.W."/>
            <person name="Cichocki N."/>
            <person name="Veneault-Fourrey C."/>
            <person name="LaButti K."/>
            <person name="Lindquist E.A."/>
            <person name="Lipzen A."/>
            <person name="Lundell T."/>
            <person name="Morin E."/>
            <person name="Murat C."/>
            <person name="Sun H."/>
            <person name="Tunlid A."/>
            <person name="Henrissat B."/>
            <person name="Grigoriev I.V."/>
            <person name="Hibbett D.S."/>
            <person name="Martin F."/>
            <person name="Nordberg H.P."/>
            <person name="Cantor M.N."/>
            <person name="Hua S.X."/>
        </authorList>
    </citation>
    <scope>NUCLEOTIDE SEQUENCE [LARGE SCALE GENOMIC DNA]</scope>
    <source>
        <strain evidence="1 2">LaAM-08-1</strain>
    </source>
</reference>